<organism evidence="1">
    <name type="scientific">Tanacetum cinerariifolium</name>
    <name type="common">Dalmatian daisy</name>
    <name type="synonym">Chrysanthemum cinerariifolium</name>
    <dbReference type="NCBI Taxonomy" id="118510"/>
    <lineage>
        <taxon>Eukaryota</taxon>
        <taxon>Viridiplantae</taxon>
        <taxon>Streptophyta</taxon>
        <taxon>Embryophyta</taxon>
        <taxon>Tracheophyta</taxon>
        <taxon>Spermatophyta</taxon>
        <taxon>Magnoliopsida</taxon>
        <taxon>eudicotyledons</taxon>
        <taxon>Gunneridae</taxon>
        <taxon>Pentapetalae</taxon>
        <taxon>asterids</taxon>
        <taxon>campanulids</taxon>
        <taxon>Asterales</taxon>
        <taxon>Asteraceae</taxon>
        <taxon>Asteroideae</taxon>
        <taxon>Anthemideae</taxon>
        <taxon>Anthemidinae</taxon>
        <taxon>Tanacetum</taxon>
    </lineage>
</organism>
<comment type="caution">
    <text evidence="1">The sequence shown here is derived from an EMBL/GenBank/DDBJ whole genome shotgun (WGS) entry which is preliminary data.</text>
</comment>
<feature type="non-terminal residue" evidence="1">
    <location>
        <position position="1"/>
    </location>
</feature>
<protein>
    <submittedName>
        <fullName evidence="1">Reverse transcriptase domain-containing protein</fullName>
    </submittedName>
</protein>
<dbReference type="AlphaFoldDB" id="A0A699I4Y1"/>
<keyword evidence="1" id="KW-0548">Nucleotidyltransferase</keyword>
<keyword evidence="1" id="KW-0695">RNA-directed DNA polymerase</keyword>
<gene>
    <name evidence="1" type="ORF">Tci_493717</name>
</gene>
<proteinExistence type="predicted"/>
<dbReference type="GO" id="GO:0003964">
    <property type="term" value="F:RNA-directed DNA polymerase activity"/>
    <property type="evidence" value="ECO:0007669"/>
    <property type="project" value="UniProtKB-KW"/>
</dbReference>
<accession>A0A699I4Y1</accession>
<keyword evidence="1" id="KW-0808">Transferase</keyword>
<dbReference type="EMBL" id="BKCJ010253487">
    <property type="protein sequence ID" value="GEZ21744.1"/>
    <property type="molecule type" value="Genomic_DNA"/>
</dbReference>
<evidence type="ECO:0000313" key="1">
    <source>
        <dbReference type="EMBL" id="GEZ21744.1"/>
    </source>
</evidence>
<sequence length="154" mass="18475">ESIPRKLPPTEKCIKDPVEIHNIKQRDEEFTDEFVRRYKLECRDVKGAPECMKISGFMHGITNPELIKRLHDKMPKSMDEMMSVTTSFLRWEVAASNHERKKSFSSWKQQEAMQKQNFKRGNFQNEQRTERKQDIFTLFTKNTERNPILRQREV</sequence>
<name>A0A699I4Y1_TANCI</name>
<reference evidence="1" key="1">
    <citation type="journal article" date="2019" name="Sci. Rep.">
        <title>Draft genome of Tanacetum cinerariifolium, the natural source of mosquito coil.</title>
        <authorList>
            <person name="Yamashiro T."/>
            <person name="Shiraishi A."/>
            <person name="Satake H."/>
            <person name="Nakayama K."/>
        </authorList>
    </citation>
    <scope>NUCLEOTIDE SEQUENCE</scope>
</reference>